<dbReference type="Proteomes" id="UP000095255">
    <property type="component" value="Unassembled WGS sequence"/>
</dbReference>
<dbReference type="InterPro" id="IPR050267">
    <property type="entry name" value="Anti-sigma-factor_SerPK"/>
</dbReference>
<dbReference type="EMBL" id="MJAT01000012">
    <property type="protein sequence ID" value="OEH85949.1"/>
    <property type="molecule type" value="Genomic_DNA"/>
</dbReference>
<keyword evidence="9" id="KW-1185">Reference proteome</keyword>
<dbReference type="NCBIfam" id="TIGR01925">
    <property type="entry name" value="spIIAB"/>
    <property type="match status" value="1"/>
</dbReference>
<evidence type="ECO:0000313" key="9">
    <source>
        <dbReference type="Proteomes" id="UP000095255"/>
    </source>
</evidence>
<evidence type="ECO:0000256" key="5">
    <source>
        <dbReference type="ARBA" id="ARBA00022840"/>
    </source>
</evidence>
<dbReference type="OrthoDB" id="9768808at2"/>
<reference evidence="8 9" key="1">
    <citation type="submission" date="2016-09" db="EMBL/GenBank/DDBJ databases">
        <title>Desulfuribacillus arsenicus sp. nov., an obligately anaerobic, dissimilatory arsenic- and antimonate-reducing bacterium isolated from anoxic sediments.</title>
        <authorList>
            <person name="Abin C.A."/>
            <person name="Hollibaugh J.T."/>
        </authorList>
    </citation>
    <scope>NUCLEOTIDE SEQUENCE [LARGE SCALE GENOMIC DNA]</scope>
    <source>
        <strain evidence="8 9">MLFW-2</strain>
    </source>
</reference>
<keyword evidence="2" id="KW-0808">Transferase</keyword>
<dbReference type="GO" id="GO:0016989">
    <property type="term" value="F:sigma factor antagonist activity"/>
    <property type="evidence" value="ECO:0007669"/>
    <property type="project" value="InterPro"/>
</dbReference>
<dbReference type="GO" id="GO:0005524">
    <property type="term" value="F:ATP binding"/>
    <property type="evidence" value="ECO:0007669"/>
    <property type="project" value="UniProtKB-KW"/>
</dbReference>
<proteinExistence type="inferred from homology"/>
<dbReference type="GO" id="GO:0042174">
    <property type="term" value="P:negative regulation of sporulation resulting in formation of a cellular spore"/>
    <property type="evidence" value="ECO:0007669"/>
    <property type="project" value="InterPro"/>
</dbReference>
<dbReference type="Pfam" id="PF13581">
    <property type="entry name" value="HATPase_c_2"/>
    <property type="match status" value="1"/>
</dbReference>
<evidence type="ECO:0000313" key="8">
    <source>
        <dbReference type="EMBL" id="OEH85949.1"/>
    </source>
</evidence>
<dbReference type="Gene3D" id="3.30.565.10">
    <property type="entry name" value="Histidine kinase-like ATPase, C-terminal domain"/>
    <property type="match status" value="1"/>
</dbReference>
<evidence type="ECO:0000256" key="1">
    <source>
        <dbReference type="ARBA" id="ARBA00022527"/>
    </source>
</evidence>
<evidence type="ECO:0000259" key="7">
    <source>
        <dbReference type="SMART" id="SM00387"/>
    </source>
</evidence>
<protein>
    <submittedName>
        <fullName evidence="8">Anti-sigma F factor</fullName>
    </submittedName>
</protein>
<evidence type="ECO:0000256" key="6">
    <source>
        <dbReference type="ARBA" id="ARBA00022969"/>
    </source>
</evidence>
<dbReference type="SUPFAM" id="SSF55874">
    <property type="entry name" value="ATPase domain of HSP90 chaperone/DNA topoisomerase II/histidine kinase"/>
    <property type="match status" value="1"/>
</dbReference>
<keyword evidence="6" id="KW-0749">Sporulation</keyword>
<dbReference type="STRING" id="1390249.BHU72_02590"/>
<dbReference type="PANTHER" id="PTHR35526">
    <property type="entry name" value="ANTI-SIGMA-F FACTOR RSBW-RELATED"/>
    <property type="match status" value="1"/>
</dbReference>
<sequence>MQLAFSSISGNESFARATVAAFAAKLDPTVEELEDIKTAVSEAVTNAIIHGYNRQSGFVYIEATIDSDGIEIIIRDEGCGIQNVDEAKEATYTSRPDLERSGMGFTIMEHLMDEMEVLSVLDKGTQIKMRKKIKKTAPTN</sequence>
<dbReference type="HAMAP" id="MF_00637">
    <property type="entry name" value="Anti_sigma_F"/>
    <property type="match status" value="1"/>
</dbReference>
<keyword evidence="5" id="KW-0067">ATP-binding</keyword>
<keyword evidence="3" id="KW-0547">Nucleotide-binding</keyword>
<keyword evidence="4" id="KW-0418">Kinase</keyword>
<accession>A0A1E5L7I0</accession>
<dbReference type="InterPro" id="IPR003594">
    <property type="entry name" value="HATPase_dom"/>
</dbReference>
<keyword evidence="1" id="KW-0723">Serine/threonine-protein kinase</keyword>
<evidence type="ECO:0000256" key="2">
    <source>
        <dbReference type="ARBA" id="ARBA00022679"/>
    </source>
</evidence>
<dbReference type="InterPro" id="IPR010194">
    <property type="entry name" value="Anti-sigma_F"/>
</dbReference>
<organism evidence="8 9">
    <name type="scientific">Desulfuribacillus stibiiarsenatis</name>
    <dbReference type="NCBI Taxonomy" id="1390249"/>
    <lineage>
        <taxon>Bacteria</taxon>
        <taxon>Bacillati</taxon>
        <taxon>Bacillota</taxon>
        <taxon>Desulfuribacillia</taxon>
        <taxon>Desulfuribacillales</taxon>
        <taxon>Desulfuribacillaceae</taxon>
        <taxon>Desulfuribacillus</taxon>
    </lineage>
</organism>
<dbReference type="AlphaFoldDB" id="A0A1E5L7I0"/>
<feature type="domain" description="Histidine kinase/HSP90-like ATPase" evidence="7">
    <location>
        <begin position="31"/>
        <end position="135"/>
    </location>
</feature>
<dbReference type="GO" id="GO:0030435">
    <property type="term" value="P:sporulation resulting in formation of a cellular spore"/>
    <property type="evidence" value="ECO:0007669"/>
    <property type="project" value="UniProtKB-KW"/>
</dbReference>
<evidence type="ECO:0000256" key="3">
    <source>
        <dbReference type="ARBA" id="ARBA00022741"/>
    </source>
</evidence>
<gene>
    <name evidence="8" type="ORF">BHU72_02590</name>
</gene>
<dbReference type="GO" id="GO:0004674">
    <property type="term" value="F:protein serine/threonine kinase activity"/>
    <property type="evidence" value="ECO:0007669"/>
    <property type="project" value="UniProtKB-KW"/>
</dbReference>
<dbReference type="PANTHER" id="PTHR35526:SF3">
    <property type="entry name" value="ANTI-SIGMA-F FACTOR RSBW"/>
    <property type="match status" value="1"/>
</dbReference>
<comment type="caution">
    <text evidence="8">The sequence shown here is derived from an EMBL/GenBank/DDBJ whole genome shotgun (WGS) entry which is preliminary data.</text>
</comment>
<dbReference type="InterPro" id="IPR036890">
    <property type="entry name" value="HATPase_C_sf"/>
</dbReference>
<dbReference type="SMART" id="SM00387">
    <property type="entry name" value="HATPase_c"/>
    <property type="match status" value="1"/>
</dbReference>
<evidence type="ECO:0000256" key="4">
    <source>
        <dbReference type="ARBA" id="ARBA00022777"/>
    </source>
</evidence>
<name>A0A1E5L7I0_9FIRM</name>
<dbReference type="RefSeq" id="WP_069702032.1">
    <property type="nucleotide sequence ID" value="NZ_MJAT01000012.1"/>
</dbReference>